<proteinExistence type="predicted"/>
<evidence type="ECO:0000313" key="3">
    <source>
        <dbReference type="Proteomes" id="UP001419910"/>
    </source>
</evidence>
<protein>
    <submittedName>
        <fullName evidence="2">Uncharacterized protein</fullName>
    </submittedName>
</protein>
<keyword evidence="3" id="KW-1185">Reference proteome</keyword>
<evidence type="ECO:0000313" key="2">
    <source>
        <dbReference type="EMBL" id="MEN2789051.1"/>
    </source>
</evidence>
<reference evidence="2 3" key="1">
    <citation type="submission" date="2024-05" db="EMBL/GenBank/DDBJ databases">
        <authorList>
            <person name="Liu Q."/>
            <person name="Xin Y.-H."/>
        </authorList>
    </citation>
    <scope>NUCLEOTIDE SEQUENCE [LARGE SCALE GENOMIC DNA]</scope>
    <source>
        <strain evidence="2 3">CGMCC 1.10181</strain>
    </source>
</reference>
<dbReference type="EMBL" id="JBDIME010000003">
    <property type="protein sequence ID" value="MEN2789051.1"/>
    <property type="molecule type" value="Genomic_DNA"/>
</dbReference>
<comment type="caution">
    <text evidence="2">The sequence shown here is derived from an EMBL/GenBank/DDBJ whole genome shotgun (WGS) entry which is preliminary data.</text>
</comment>
<sequence length="46" mass="4990">MPPTDNLVVPEKAPMMNARSLERGLTPVSIGSSTNLPVQPQKDRSE</sequence>
<gene>
    <name evidence="2" type="ORF">ABC974_05390</name>
</gene>
<evidence type="ECO:0000256" key="1">
    <source>
        <dbReference type="SAM" id="MobiDB-lite"/>
    </source>
</evidence>
<name>A0ABU9XZU3_9SPHN</name>
<feature type="region of interest" description="Disordered" evidence="1">
    <location>
        <begin position="23"/>
        <end position="46"/>
    </location>
</feature>
<organism evidence="2 3">
    <name type="scientific">Sphingomonas oligophenolica</name>
    <dbReference type="NCBI Taxonomy" id="301154"/>
    <lineage>
        <taxon>Bacteria</taxon>
        <taxon>Pseudomonadati</taxon>
        <taxon>Pseudomonadota</taxon>
        <taxon>Alphaproteobacteria</taxon>
        <taxon>Sphingomonadales</taxon>
        <taxon>Sphingomonadaceae</taxon>
        <taxon>Sphingomonas</taxon>
    </lineage>
</organism>
<dbReference type="Proteomes" id="UP001419910">
    <property type="component" value="Unassembled WGS sequence"/>
</dbReference>
<accession>A0ABU9XZU3</accession>
<dbReference type="RefSeq" id="WP_343891709.1">
    <property type="nucleotide sequence ID" value="NZ_BAAAEH010000047.1"/>
</dbReference>
<feature type="compositionally biased region" description="Polar residues" evidence="1">
    <location>
        <begin position="29"/>
        <end position="38"/>
    </location>
</feature>